<dbReference type="PANTHER" id="PTHR21112">
    <property type="entry name" value="CHEMOSENSORY PROTEIN A 29A-RELATED"/>
    <property type="match status" value="1"/>
</dbReference>
<dbReference type="AlphaFoldDB" id="A0A0L0CP96"/>
<sequence length="182" mass="20339">MSFNTVLKIVVFTSLVGVAVKGNDDSPYTVEIDNFEISTEYDQKFVNWDTLGLKQKGRNKFVVSGSFTVNLNLANEQKVNLQVFPYDKEKQAKGPLVFNIEREICKFVAEDEDIYPGIKEKSNLPEPGTCPLSKGEYTIDDYEMNADFLPADTPKGDYLLVFLLKDGMSPVAGFTAIITISE</sequence>
<keyword evidence="1" id="KW-0732">Signal</keyword>
<proteinExistence type="predicted"/>
<gene>
    <name evidence="2" type="ORF">FF38_06456</name>
</gene>
<dbReference type="InterPro" id="IPR010512">
    <property type="entry name" value="DUF1091"/>
</dbReference>
<dbReference type="Pfam" id="PF06477">
    <property type="entry name" value="DUF1091"/>
    <property type="match status" value="1"/>
</dbReference>
<name>A0A0L0CP96_LUCCU</name>
<evidence type="ECO:0000313" key="3">
    <source>
        <dbReference type="Proteomes" id="UP000037069"/>
    </source>
</evidence>
<evidence type="ECO:0000313" key="2">
    <source>
        <dbReference type="EMBL" id="KNC34091.1"/>
    </source>
</evidence>
<dbReference type="EMBL" id="JRES01000104">
    <property type="protein sequence ID" value="KNC34091.1"/>
    <property type="molecule type" value="Genomic_DNA"/>
</dbReference>
<dbReference type="OrthoDB" id="8179976at2759"/>
<comment type="caution">
    <text evidence="2">The sequence shown here is derived from an EMBL/GenBank/DDBJ whole genome shotgun (WGS) entry which is preliminary data.</text>
</comment>
<feature type="chain" id="PRO_5005536394" description="MD-2-related lipid-recognition domain-containing protein" evidence="1">
    <location>
        <begin position="23"/>
        <end position="182"/>
    </location>
</feature>
<reference evidence="2 3" key="1">
    <citation type="journal article" date="2015" name="Nat. Commun.">
        <title>Lucilia cuprina genome unlocks parasitic fly biology to underpin future interventions.</title>
        <authorList>
            <person name="Anstead C.A."/>
            <person name="Korhonen P.K."/>
            <person name="Young N.D."/>
            <person name="Hall R.S."/>
            <person name="Jex A.R."/>
            <person name="Murali S.C."/>
            <person name="Hughes D.S."/>
            <person name="Lee S.F."/>
            <person name="Perry T."/>
            <person name="Stroehlein A.J."/>
            <person name="Ansell B.R."/>
            <person name="Breugelmans B."/>
            <person name="Hofmann A."/>
            <person name="Qu J."/>
            <person name="Dugan S."/>
            <person name="Lee S.L."/>
            <person name="Chao H."/>
            <person name="Dinh H."/>
            <person name="Han Y."/>
            <person name="Doddapaneni H.V."/>
            <person name="Worley K.C."/>
            <person name="Muzny D.M."/>
            <person name="Ioannidis P."/>
            <person name="Waterhouse R.M."/>
            <person name="Zdobnov E.M."/>
            <person name="James P.J."/>
            <person name="Bagnall N.H."/>
            <person name="Kotze A.C."/>
            <person name="Gibbs R.A."/>
            <person name="Richards S."/>
            <person name="Batterham P."/>
            <person name="Gasser R.B."/>
        </authorList>
    </citation>
    <scope>NUCLEOTIDE SEQUENCE [LARGE SCALE GENOMIC DNA]</scope>
    <source>
        <strain evidence="2 3">LS</strain>
        <tissue evidence="2">Full body</tissue>
    </source>
</reference>
<feature type="signal peptide" evidence="1">
    <location>
        <begin position="1"/>
        <end position="22"/>
    </location>
</feature>
<evidence type="ECO:0000256" key="1">
    <source>
        <dbReference type="SAM" id="SignalP"/>
    </source>
</evidence>
<organism evidence="2 3">
    <name type="scientific">Lucilia cuprina</name>
    <name type="common">Green bottle fly</name>
    <name type="synonym">Australian sheep blowfly</name>
    <dbReference type="NCBI Taxonomy" id="7375"/>
    <lineage>
        <taxon>Eukaryota</taxon>
        <taxon>Metazoa</taxon>
        <taxon>Ecdysozoa</taxon>
        <taxon>Arthropoda</taxon>
        <taxon>Hexapoda</taxon>
        <taxon>Insecta</taxon>
        <taxon>Pterygota</taxon>
        <taxon>Neoptera</taxon>
        <taxon>Endopterygota</taxon>
        <taxon>Diptera</taxon>
        <taxon>Brachycera</taxon>
        <taxon>Muscomorpha</taxon>
        <taxon>Oestroidea</taxon>
        <taxon>Calliphoridae</taxon>
        <taxon>Luciliinae</taxon>
        <taxon>Lucilia</taxon>
    </lineage>
</organism>
<evidence type="ECO:0008006" key="4">
    <source>
        <dbReference type="Google" id="ProtNLM"/>
    </source>
</evidence>
<dbReference type="Proteomes" id="UP000037069">
    <property type="component" value="Unassembled WGS sequence"/>
</dbReference>
<protein>
    <recommendedName>
        <fullName evidence="4">MD-2-related lipid-recognition domain-containing protein</fullName>
    </recommendedName>
</protein>
<accession>A0A0L0CP96</accession>
<dbReference type="SMART" id="SM00697">
    <property type="entry name" value="DM8"/>
    <property type="match status" value="1"/>
</dbReference>
<dbReference type="OMA" id="KPFCQFI"/>
<dbReference type="PANTHER" id="PTHR21112:SF13">
    <property type="entry name" value="CHEMOSENSORY PROTEIN A 7A"/>
    <property type="match status" value="1"/>
</dbReference>
<keyword evidence="3" id="KW-1185">Reference proteome</keyword>
<dbReference type="STRING" id="7375.A0A0L0CP96"/>